<reference evidence="1 2" key="1">
    <citation type="submission" date="2016-10" db="EMBL/GenBank/DDBJ databases">
        <authorList>
            <person name="de Groot N.N."/>
        </authorList>
    </citation>
    <scope>NUCLEOTIDE SEQUENCE [LARGE SCALE GENOMIC DNA]</scope>
    <source>
        <strain evidence="1 2">EP1-55-1</strain>
    </source>
</reference>
<gene>
    <name evidence="1" type="ORF">SAMN05216234_11044</name>
</gene>
<dbReference type="Pfam" id="PF06821">
    <property type="entry name" value="Ser_hydrolase"/>
    <property type="match status" value="1"/>
</dbReference>
<dbReference type="RefSeq" id="WP_092911761.1">
    <property type="nucleotide sequence ID" value="NZ_CP136592.1"/>
</dbReference>
<dbReference type="Proteomes" id="UP000199227">
    <property type="component" value="Unassembled WGS sequence"/>
</dbReference>
<protein>
    <recommendedName>
        <fullName evidence="3">Serine hydrolase family protein</fullName>
    </recommendedName>
</protein>
<evidence type="ECO:0008006" key="3">
    <source>
        <dbReference type="Google" id="ProtNLM"/>
    </source>
</evidence>
<evidence type="ECO:0000313" key="1">
    <source>
        <dbReference type="EMBL" id="SFP20888.1"/>
    </source>
</evidence>
<dbReference type="Gene3D" id="3.40.50.1820">
    <property type="entry name" value="alpha/beta hydrolase"/>
    <property type="match status" value="1"/>
</dbReference>
<evidence type="ECO:0000313" key="2">
    <source>
        <dbReference type="Proteomes" id="UP000199227"/>
    </source>
</evidence>
<dbReference type="SUPFAM" id="SSF53474">
    <property type="entry name" value="alpha/beta-Hydrolases"/>
    <property type="match status" value="1"/>
</dbReference>
<dbReference type="AlphaFoldDB" id="A0A1I5NGE7"/>
<dbReference type="InterPro" id="IPR010662">
    <property type="entry name" value="RBBP9/YdeN"/>
</dbReference>
<organism evidence="1 2">
    <name type="scientific">Hydrogenimonas thermophila</name>
    <dbReference type="NCBI Taxonomy" id="223786"/>
    <lineage>
        <taxon>Bacteria</taxon>
        <taxon>Pseudomonadati</taxon>
        <taxon>Campylobacterota</taxon>
        <taxon>Epsilonproteobacteria</taxon>
        <taxon>Campylobacterales</taxon>
        <taxon>Hydrogenimonadaceae</taxon>
        <taxon>Hydrogenimonas</taxon>
    </lineage>
</organism>
<dbReference type="GO" id="GO:0016787">
    <property type="term" value="F:hydrolase activity"/>
    <property type="evidence" value="ECO:0007669"/>
    <property type="project" value="InterPro"/>
</dbReference>
<dbReference type="EMBL" id="FOXB01000010">
    <property type="protein sequence ID" value="SFP20888.1"/>
    <property type="molecule type" value="Genomic_DNA"/>
</dbReference>
<keyword evidence="2" id="KW-1185">Reference proteome</keyword>
<dbReference type="STRING" id="223786.SAMN05216234_11044"/>
<name>A0A1I5NGE7_9BACT</name>
<proteinExistence type="predicted"/>
<accession>A0A1I5NGE7</accession>
<dbReference type="InterPro" id="IPR029058">
    <property type="entry name" value="AB_hydrolase_fold"/>
</dbReference>
<sequence length="189" mass="21737">MKNRTLLLHGWGGSDYPHWQAWLASELAKDYGTVSFPLIQHPHYPHINRWKKEVKSHLKDFRPDTVICHSLANTLWFHLCNEGEIEPVEKLILVAPPRLNCDIETIKSFFPVTAPKNLFAKSSILVVSTNDPYMTQDEAWEMQEILGIPMKVIENAGHINSDSGYGEWPWILEYLKSGEICPTEERPKS</sequence>
<dbReference type="OrthoDB" id="9804993at2"/>